<dbReference type="RefSeq" id="WP_055673652.1">
    <property type="nucleotide sequence ID" value="NZ_CXWD01000024.1"/>
</dbReference>
<dbReference type="AlphaFoldDB" id="A0A0M7AR38"/>
<evidence type="ECO:0000313" key="4">
    <source>
        <dbReference type="EMBL" id="CTQ76044.1"/>
    </source>
</evidence>
<dbReference type="GO" id="GO:0016747">
    <property type="term" value="F:acyltransferase activity, transferring groups other than amino-acyl groups"/>
    <property type="evidence" value="ECO:0007669"/>
    <property type="project" value="InterPro"/>
</dbReference>
<feature type="domain" description="N-acetyltransferase" evidence="3">
    <location>
        <begin position="1"/>
        <end position="149"/>
    </location>
</feature>
<name>A0A0M7AR38_9HYPH</name>
<dbReference type="SUPFAM" id="SSF55729">
    <property type="entry name" value="Acyl-CoA N-acyltransferases (Nat)"/>
    <property type="match status" value="1"/>
</dbReference>
<evidence type="ECO:0000313" key="5">
    <source>
        <dbReference type="Proteomes" id="UP000053235"/>
    </source>
</evidence>
<evidence type="ECO:0000259" key="3">
    <source>
        <dbReference type="PROSITE" id="PS51186"/>
    </source>
</evidence>
<evidence type="ECO:0000256" key="2">
    <source>
        <dbReference type="ARBA" id="ARBA00023315"/>
    </source>
</evidence>
<reference evidence="5" key="1">
    <citation type="submission" date="2015-07" db="EMBL/GenBank/DDBJ databases">
        <authorList>
            <person name="Rodrigo-Torres Lidia"/>
            <person name="Arahal R.David."/>
        </authorList>
    </citation>
    <scope>NUCLEOTIDE SEQUENCE [LARGE SCALE GENOMIC DNA]</scope>
    <source>
        <strain evidence="5">CECT 5112</strain>
    </source>
</reference>
<dbReference type="Proteomes" id="UP000053235">
    <property type="component" value="Unassembled WGS sequence"/>
</dbReference>
<dbReference type="EMBL" id="CXWD01000024">
    <property type="protein sequence ID" value="CTQ76044.1"/>
    <property type="molecule type" value="Genomic_DNA"/>
</dbReference>
<dbReference type="OrthoDB" id="281808at2"/>
<keyword evidence="5" id="KW-1185">Reference proteome</keyword>
<keyword evidence="1 4" id="KW-0808">Transferase</keyword>
<dbReference type="Gene3D" id="3.40.630.30">
    <property type="match status" value="1"/>
</dbReference>
<dbReference type="PANTHER" id="PTHR43877:SF2">
    <property type="entry name" value="AMINOALKYLPHOSPHONATE N-ACETYLTRANSFERASE-RELATED"/>
    <property type="match status" value="1"/>
</dbReference>
<protein>
    <submittedName>
        <fullName evidence="4">Ribosomal-protein-alanine acetyltransferase</fullName>
    </submittedName>
</protein>
<sequence length="149" mass="16285">MKIRPAVPDDVSAVRACAEEAYAPYIVTIGRKPAPMIADFETQIGAGQVHVAEDETGSLLGFIVFFPMADHMFLENVAVVLAAAGRGIGKALISHCEAKARSLGLSTICLYTNEKMTANLRIYPRLGYTESGRRTEDGFNRVYFKKTII</sequence>
<dbReference type="Pfam" id="PF00583">
    <property type="entry name" value="Acetyltransf_1"/>
    <property type="match status" value="1"/>
</dbReference>
<evidence type="ECO:0000256" key="1">
    <source>
        <dbReference type="ARBA" id="ARBA00022679"/>
    </source>
</evidence>
<dbReference type="PROSITE" id="PS51186">
    <property type="entry name" value="GNAT"/>
    <property type="match status" value="1"/>
</dbReference>
<dbReference type="PANTHER" id="PTHR43877">
    <property type="entry name" value="AMINOALKYLPHOSPHONATE N-ACETYLTRANSFERASE-RELATED-RELATED"/>
    <property type="match status" value="1"/>
</dbReference>
<keyword evidence="2" id="KW-0012">Acyltransferase</keyword>
<dbReference type="InterPro" id="IPR000182">
    <property type="entry name" value="GNAT_dom"/>
</dbReference>
<dbReference type="InterPro" id="IPR050832">
    <property type="entry name" value="Bact_Acetyltransf"/>
</dbReference>
<dbReference type="STRING" id="388408.LAX5112_04446"/>
<organism evidence="4 5">
    <name type="scientific">Roseibium alexandrii</name>
    <dbReference type="NCBI Taxonomy" id="388408"/>
    <lineage>
        <taxon>Bacteria</taxon>
        <taxon>Pseudomonadati</taxon>
        <taxon>Pseudomonadota</taxon>
        <taxon>Alphaproteobacteria</taxon>
        <taxon>Hyphomicrobiales</taxon>
        <taxon>Stappiaceae</taxon>
        <taxon>Roseibium</taxon>
    </lineage>
</organism>
<accession>A0A0M7AR38</accession>
<gene>
    <name evidence="4" type="ORF">LAX5112_04446</name>
</gene>
<dbReference type="InterPro" id="IPR016181">
    <property type="entry name" value="Acyl_CoA_acyltransferase"/>
</dbReference>
<proteinExistence type="predicted"/>
<dbReference type="CDD" id="cd04301">
    <property type="entry name" value="NAT_SF"/>
    <property type="match status" value="1"/>
</dbReference>